<proteinExistence type="predicted"/>
<evidence type="ECO:0000313" key="2">
    <source>
        <dbReference type="EMBL" id="MBE5728328.1"/>
    </source>
</evidence>
<sequence>MLYLSMVNLQGTPNIIQNSGLSQNTKHVSQLVNMPLPKRRRDKGTALVVILAIVAVAVVIGLLHFNIIKLPVSVQNISSSSNINAFASANTTQSVMKIINSHIVSNAAFNVAYNGETGLKLGATTINIPTTLSFVKNGNLFRISFSVNYSSISNFISSLFNLTSINSTIQNKTVQLIPPLVSGLLIYNGTGINFCNVKNSSFSNCSYEQLSIPAQNILYSMINAGSTNSTEAVQPANYSNLLSEINTSTYPVFTYKGVSSYGGQQCSSDDIGPVDIGNYSYVGSVCFSDSLGLPLTLQLKASPTSIPTGNFSLFSNIGFSLSFAAAVNSTTPSSSYITALPNGAVFYKK</sequence>
<comment type="caution">
    <text evidence="2">The sequence shown here is derived from an EMBL/GenBank/DDBJ whole genome shotgun (WGS) entry which is preliminary data.</text>
</comment>
<keyword evidence="1" id="KW-0812">Transmembrane</keyword>
<keyword evidence="1" id="KW-0472">Membrane</keyword>
<dbReference type="AlphaFoldDB" id="A0A8T3V1M6"/>
<reference evidence="2 3" key="1">
    <citation type="submission" date="2020-09" db="EMBL/GenBank/DDBJ databases">
        <title>Genomic characterization of a novel Parvarchaeota family in acid mine drainage sediments.</title>
        <authorList>
            <person name="Luo Z.-H."/>
        </authorList>
    </citation>
    <scope>NUCLEOTIDE SEQUENCE [LARGE SCALE GENOMIC DNA]</scope>
    <source>
        <strain evidence="2">MAS1_bins.189</strain>
    </source>
</reference>
<evidence type="ECO:0000313" key="3">
    <source>
        <dbReference type="Proteomes" id="UP000718571"/>
    </source>
</evidence>
<keyword evidence="1" id="KW-1133">Transmembrane helix</keyword>
<feature type="transmembrane region" description="Helical" evidence="1">
    <location>
        <begin position="44"/>
        <end position="65"/>
    </location>
</feature>
<evidence type="ECO:0000256" key="1">
    <source>
        <dbReference type="SAM" id="Phobius"/>
    </source>
</evidence>
<organism evidence="2 3">
    <name type="scientific">Candidatus Acidifodinimicrobium mancum</name>
    <dbReference type="NCBI Taxonomy" id="2898728"/>
    <lineage>
        <taxon>Archaea</taxon>
        <taxon>Candidatus Parvarchaeota</taxon>
        <taxon>Candidatus Acidifodinimicrobiaceae</taxon>
        <taxon>Candidatus Acidifodinimicrobium</taxon>
    </lineage>
</organism>
<accession>A0A8T3V1M6</accession>
<protein>
    <submittedName>
        <fullName evidence="2">Uncharacterized protein</fullName>
    </submittedName>
</protein>
<name>A0A8T3V1M6_9ARCH</name>
<dbReference type="Proteomes" id="UP000718571">
    <property type="component" value="Unassembled WGS sequence"/>
</dbReference>
<gene>
    <name evidence="2" type="ORF">IHE51_00515</name>
</gene>
<dbReference type="EMBL" id="JADFAR010000005">
    <property type="protein sequence ID" value="MBE5728328.1"/>
    <property type="molecule type" value="Genomic_DNA"/>
</dbReference>